<proteinExistence type="predicted"/>
<feature type="transmembrane region" description="Helical" evidence="2">
    <location>
        <begin position="208"/>
        <end position="225"/>
    </location>
</feature>
<evidence type="ECO:0000313" key="6">
    <source>
        <dbReference type="Proteomes" id="UP001362999"/>
    </source>
</evidence>
<keyword evidence="2" id="KW-0472">Membrane</keyword>
<dbReference type="GO" id="GO:0006078">
    <property type="term" value="P:(1-&gt;6)-beta-D-glucan biosynthetic process"/>
    <property type="evidence" value="ECO:0007669"/>
    <property type="project" value="InterPro"/>
</dbReference>
<evidence type="ECO:0000256" key="2">
    <source>
        <dbReference type="SAM" id="Phobius"/>
    </source>
</evidence>
<evidence type="ECO:0000256" key="1">
    <source>
        <dbReference type="ARBA" id="ARBA00022729"/>
    </source>
</evidence>
<dbReference type="AlphaFoldDB" id="A0AAV9ZM21"/>
<dbReference type="InterPro" id="IPR045328">
    <property type="entry name" value="Kre9/Knh1"/>
</dbReference>
<dbReference type="Proteomes" id="UP001362999">
    <property type="component" value="Unassembled WGS sequence"/>
</dbReference>
<accession>A0AAV9ZM21</accession>
<dbReference type="PANTHER" id="PTHR28154:SF1">
    <property type="entry name" value="CELL WALL SYNTHESIS PROTEIN KNH1-RELATED"/>
    <property type="match status" value="1"/>
</dbReference>
<evidence type="ECO:0000259" key="4">
    <source>
        <dbReference type="Pfam" id="PF10342"/>
    </source>
</evidence>
<keyword evidence="1 3" id="KW-0732">Signal</keyword>
<keyword evidence="6" id="KW-1185">Reference proteome</keyword>
<organism evidence="5 6">
    <name type="scientific">Favolaschia claudopus</name>
    <dbReference type="NCBI Taxonomy" id="2862362"/>
    <lineage>
        <taxon>Eukaryota</taxon>
        <taxon>Fungi</taxon>
        <taxon>Dikarya</taxon>
        <taxon>Basidiomycota</taxon>
        <taxon>Agaricomycotina</taxon>
        <taxon>Agaricomycetes</taxon>
        <taxon>Agaricomycetidae</taxon>
        <taxon>Agaricales</taxon>
        <taxon>Marasmiineae</taxon>
        <taxon>Mycenaceae</taxon>
        <taxon>Favolaschia</taxon>
    </lineage>
</organism>
<reference evidence="5 6" key="1">
    <citation type="journal article" date="2024" name="J Genomics">
        <title>Draft genome sequencing and assembly of Favolaschia claudopus CIRM-BRFM 2984 isolated from oak limbs.</title>
        <authorList>
            <person name="Navarro D."/>
            <person name="Drula E."/>
            <person name="Chaduli D."/>
            <person name="Cazenave R."/>
            <person name="Ahrendt S."/>
            <person name="Wang J."/>
            <person name="Lipzen A."/>
            <person name="Daum C."/>
            <person name="Barry K."/>
            <person name="Grigoriev I.V."/>
            <person name="Favel A."/>
            <person name="Rosso M.N."/>
            <person name="Martin F."/>
        </authorList>
    </citation>
    <scope>NUCLEOTIDE SEQUENCE [LARGE SCALE GENOMIC DNA]</scope>
    <source>
        <strain evidence="5 6">CIRM-BRFM 2984</strain>
    </source>
</reference>
<dbReference type="Pfam" id="PF10342">
    <property type="entry name" value="Kre9_KNH"/>
    <property type="match status" value="1"/>
</dbReference>
<comment type="caution">
    <text evidence="5">The sequence shown here is derived from an EMBL/GenBank/DDBJ whole genome shotgun (WGS) entry which is preliminary data.</text>
</comment>
<evidence type="ECO:0000313" key="5">
    <source>
        <dbReference type="EMBL" id="KAK6985239.1"/>
    </source>
</evidence>
<protein>
    <recommendedName>
        <fullName evidence="4">Yeast cell wall synthesis Kre9/Knh1-like N-terminal domain-containing protein</fullName>
    </recommendedName>
</protein>
<dbReference type="GO" id="GO:0042546">
    <property type="term" value="P:cell wall biogenesis"/>
    <property type="evidence" value="ECO:0007669"/>
    <property type="project" value="InterPro"/>
</dbReference>
<sequence>MFSLSSSLVALTLASSAFAALFVSHIPTETIGFTAGQPANISWQDSADQPALASFGLAKVSIYVGNSISQTSLQTISESVDPTNPMFITFTPDASIGPNSNQYFIRFESLTNKDPTQPTIPLLAFSHIFTMSGMTGAFSNEVQAQINGQSTAPIGGTAAAAAASTKPSATLTSKSSTPSHSASKSAQAASVSGSSAAVPTFAARSTTFWLGIVTGVLGAVVGAAIL</sequence>
<evidence type="ECO:0000256" key="3">
    <source>
        <dbReference type="SAM" id="SignalP"/>
    </source>
</evidence>
<dbReference type="EMBL" id="JAWWNJ010000132">
    <property type="protein sequence ID" value="KAK6985239.1"/>
    <property type="molecule type" value="Genomic_DNA"/>
</dbReference>
<keyword evidence="2" id="KW-0812">Transmembrane</keyword>
<dbReference type="InterPro" id="IPR018466">
    <property type="entry name" value="Kre9/Knh1-like_N"/>
</dbReference>
<gene>
    <name evidence="5" type="ORF">R3P38DRAFT_3102131</name>
</gene>
<feature type="signal peptide" evidence="3">
    <location>
        <begin position="1"/>
        <end position="19"/>
    </location>
</feature>
<feature type="domain" description="Yeast cell wall synthesis Kre9/Knh1-like N-terminal" evidence="4">
    <location>
        <begin position="27"/>
        <end position="116"/>
    </location>
</feature>
<name>A0AAV9ZM21_9AGAR</name>
<feature type="chain" id="PRO_5043900500" description="Yeast cell wall synthesis Kre9/Knh1-like N-terminal domain-containing protein" evidence="3">
    <location>
        <begin position="20"/>
        <end position="226"/>
    </location>
</feature>
<keyword evidence="2" id="KW-1133">Transmembrane helix</keyword>
<dbReference type="PANTHER" id="PTHR28154">
    <property type="entry name" value="CELL WALL SYNTHESIS PROTEIN KNH1-RELATED"/>
    <property type="match status" value="1"/>
</dbReference>